<feature type="region of interest" description="Disordered" evidence="1">
    <location>
        <begin position="86"/>
        <end position="106"/>
    </location>
</feature>
<proteinExistence type="predicted"/>
<comment type="caution">
    <text evidence="2">The sequence shown here is derived from an EMBL/GenBank/DDBJ whole genome shotgun (WGS) entry which is preliminary data.</text>
</comment>
<dbReference type="AlphaFoldDB" id="A0A427AGZ1"/>
<gene>
    <name evidence="2" type="ORF">B296_00031163</name>
</gene>
<dbReference type="Proteomes" id="UP000287651">
    <property type="component" value="Unassembled WGS sequence"/>
</dbReference>
<evidence type="ECO:0000256" key="1">
    <source>
        <dbReference type="SAM" id="MobiDB-lite"/>
    </source>
</evidence>
<evidence type="ECO:0000313" key="3">
    <source>
        <dbReference type="Proteomes" id="UP000287651"/>
    </source>
</evidence>
<sequence>MLRPGVTREWVGKGELPKEQTQSEVAEAIHGEIIKASVISIWELCTIEGEFRVQVPASPMGDLIIQRYNRSDWTVGLLQYSHSLRESGKSEDKAEGESIDREKRDADARQWKVGPWAWQRMVPQRRDFRGVIDPLLSWRESVGRGRSREGGECKGKLQVPRQGRRAKAKELHKTGVNGLLIKIAENGGLRVDAGVLNQGTNKQHVVLYLFYSEE</sequence>
<name>A0A427AGZ1_ENSVE</name>
<dbReference type="EMBL" id="AMZH03002458">
    <property type="protein sequence ID" value="RRT75515.1"/>
    <property type="molecule type" value="Genomic_DNA"/>
</dbReference>
<evidence type="ECO:0000313" key="2">
    <source>
        <dbReference type="EMBL" id="RRT75515.1"/>
    </source>
</evidence>
<reference evidence="2 3" key="1">
    <citation type="journal article" date="2014" name="Agronomy (Basel)">
        <title>A Draft Genome Sequence for Ensete ventricosum, the Drought-Tolerant Tree Against Hunger.</title>
        <authorList>
            <person name="Harrison J."/>
            <person name="Moore K.A."/>
            <person name="Paszkiewicz K."/>
            <person name="Jones T."/>
            <person name="Grant M."/>
            <person name="Ambacheew D."/>
            <person name="Muzemil S."/>
            <person name="Studholme D.J."/>
        </authorList>
    </citation>
    <scope>NUCLEOTIDE SEQUENCE [LARGE SCALE GENOMIC DNA]</scope>
</reference>
<organism evidence="2 3">
    <name type="scientific">Ensete ventricosum</name>
    <name type="common">Abyssinian banana</name>
    <name type="synonym">Musa ensete</name>
    <dbReference type="NCBI Taxonomy" id="4639"/>
    <lineage>
        <taxon>Eukaryota</taxon>
        <taxon>Viridiplantae</taxon>
        <taxon>Streptophyta</taxon>
        <taxon>Embryophyta</taxon>
        <taxon>Tracheophyta</taxon>
        <taxon>Spermatophyta</taxon>
        <taxon>Magnoliopsida</taxon>
        <taxon>Liliopsida</taxon>
        <taxon>Zingiberales</taxon>
        <taxon>Musaceae</taxon>
        <taxon>Ensete</taxon>
    </lineage>
</organism>
<protein>
    <submittedName>
        <fullName evidence="2">Uncharacterized protein</fullName>
    </submittedName>
</protein>
<accession>A0A427AGZ1</accession>